<sequence length="101" mass="11354">MIVEIFSLFVFFSSIFLDLQMEAVGVPEFPCTVCQKDRTFSKKGLKDHCVAAHQDKKFKVFCEVCGMGCTNQNNLQQHTSEVHHSRYVASDSSEEENGGNS</sequence>
<feature type="chain" id="PRO_5043328364" description="C2H2-type domain-containing protein" evidence="2">
    <location>
        <begin position="26"/>
        <end position="101"/>
    </location>
</feature>
<keyword evidence="5" id="KW-1185">Reference proteome</keyword>
<organism evidence="4 5">
    <name type="scientific">Erythroxylum novogranatense</name>
    <dbReference type="NCBI Taxonomy" id="1862640"/>
    <lineage>
        <taxon>Eukaryota</taxon>
        <taxon>Viridiplantae</taxon>
        <taxon>Streptophyta</taxon>
        <taxon>Embryophyta</taxon>
        <taxon>Tracheophyta</taxon>
        <taxon>Spermatophyta</taxon>
        <taxon>Magnoliopsida</taxon>
        <taxon>eudicotyledons</taxon>
        <taxon>Gunneridae</taxon>
        <taxon>Pentapetalae</taxon>
        <taxon>rosids</taxon>
        <taxon>fabids</taxon>
        <taxon>Malpighiales</taxon>
        <taxon>Erythroxylaceae</taxon>
        <taxon>Erythroxylum</taxon>
    </lineage>
</organism>
<dbReference type="SMART" id="SM00355">
    <property type="entry name" value="ZnF_C2H2"/>
    <property type="match status" value="2"/>
</dbReference>
<feature type="compositionally biased region" description="Acidic residues" evidence="1">
    <location>
        <begin position="92"/>
        <end position="101"/>
    </location>
</feature>
<proteinExistence type="predicted"/>
<accession>A0AAV8SGZ5</accession>
<feature type="domain" description="C2H2-type" evidence="3">
    <location>
        <begin position="62"/>
        <end position="84"/>
    </location>
</feature>
<protein>
    <recommendedName>
        <fullName evidence="3">C2H2-type domain-containing protein</fullName>
    </recommendedName>
</protein>
<dbReference type="AlphaFoldDB" id="A0AAV8SGZ5"/>
<evidence type="ECO:0000256" key="1">
    <source>
        <dbReference type="SAM" id="MobiDB-lite"/>
    </source>
</evidence>
<feature type="signal peptide" evidence="2">
    <location>
        <begin position="1"/>
        <end position="25"/>
    </location>
</feature>
<evidence type="ECO:0000256" key="2">
    <source>
        <dbReference type="SAM" id="SignalP"/>
    </source>
</evidence>
<dbReference type="InterPro" id="IPR013087">
    <property type="entry name" value="Znf_C2H2_type"/>
</dbReference>
<evidence type="ECO:0000313" key="5">
    <source>
        <dbReference type="Proteomes" id="UP001159364"/>
    </source>
</evidence>
<gene>
    <name evidence="4" type="ORF">K2173_016628</name>
</gene>
<evidence type="ECO:0000259" key="3">
    <source>
        <dbReference type="PROSITE" id="PS00028"/>
    </source>
</evidence>
<reference evidence="4 5" key="1">
    <citation type="submission" date="2021-09" db="EMBL/GenBank/DDBJ databases">
        <title>Genomic insights and catalytic innovation underlie evolution of tropane alkaloids biosynthesis.</title>
        <authorList>
            <person name="Wang Y.-J."/>
            <person name="Tian T."/>
            <person name="Huang J.-P."/>
            <person name="Huang S.-X."/>
        </authorList>
    </citation>
    <scope>NUCLEOTIDE SEQUENCE [LARGE SCALE GENOMIC DNA]</scope>
    <source>
        <strain evidence="4">KIB-2018</strain>
        <tissue evidence="4">Leaf</tissue>
    </source>
</reference>
<dbReference type="EMBL" id="JAIWQS010000011">
    <property type="protein sequence ID" value="KAJ8751423.1"/>
    <property type="molecule type" value="Genomic_DNA"/>
</dbReference>
<dbReference type="Proteomes" id="UP001159364">
    <property type="component" value="Linkage Group LG11"/>
</dbReference>
<comment type="caution">
    <text evidence="4">The sequence shown here is derived from an EMBL/GenBank/DDBJ whole genome shotgun (WGS) entry which is preliminary data.</text>
</comment>
<keyword evidence="2" id="KW-0732">Signal</keyword>
<name>A0AAV8SGZ5_9ROSI</name>
<dbReference type="Gene3D" id="3.30.160.60">
    <property type="entry name" value="Classic Zinc Finger"/>
    <property type="match status" value="1"/>
</dbReference>
<feature type="region of interest" description="Disordered" evidence="1">
    <location>
        <begin position="78"/>
        <end position="101"/>
    </location>
</feature>
<dbReference type="PROSITE" id="PS00028">
    <property type="entry name" value="ZINC_FINGER_C2H2_1"/>
    <property type="match status" value="1"/>
</dbReference>
<dbReference type="Pfam" id="PF12874">
    <property type="entry name" value="zf-met"/>
    <property type="match status" value="1"/>
</dbReference>
<evidence type="ECO:0000313" key="4">
    <source>
        <dbReference type="EMBL" id="KAJ8751423.1"/>
    </source>
</evidence>